<dbReference type="Pfam" id="PF13561">
    <property type="entry name" value="adh_short_C2"/>
    <property type="match status" value="1"/>
</dbReference>
<dbReference type="GO" id="GO:0016616">
    <property type="term" value="F:oxidoreductase activity, acting on the CH-OH group of donors, NAD or NADP as acceptor"/>
    <property type="evidence" value="ECO:0007669"/>
    <property type="project" value="TreeGrafter"/>
</dbReference>
<dbReference type="SUPFAM" id="SSF51735">
    <property type="entry name" value="NAD(P)-binding Rossmann-fold domains"/>
    <property type="match status" value="1"/>
</dbReference>
<dbReference type="RefSeq" id="WP_149675400.1">
    <property type="nucleotide sequence ID" value="NZ_VTUZ01000047.1"/>
</dbReference>
<gene>
    <name evidence="3" type="ORF">FVF58_41305</name>
</gene>
<comment type="caution">
    <text evidence="3">The sequence shown here is derived from an EMBL/GenBank/DDBJ whole genome shotgun (WGS) entry which is preliminary data.</text>
</comment>
<dbReference type="PRINTS" id="PR00080">
    <property type="entry name" value="SDRFAMILY"/>
</dbReference>
<dbReference type="Proteomes" id="UP000325273">
    <property type="component" value="Unassembled WGS sequence"/>
</dbReference>
<keyword evidence="2" id="KW-0560">Oxidoreductase</keyword>
<organism evidence="3 4">
    <name type="scientific">Paraburkholderia panacisoli</name>
    <dbReference type="NCBI Taxonomy" id="2603818"/>
    <lineage>
        <taxon>Bacteria</taxon>
        <taxon>Pseudomonadati</taxon>
        <taxon>Pseudomonadota</taxon>
        <taxon>Betaproteobacteria</taxon>
        <taxon>Burkholderiales</taxon>
        <taxon>Burkholderiaceae</taxon>
        <taxon>Paraburkholderia</taxon>
    </lineage>
</organism>
<name>A0A5B0G8I3_9BURK</name>
<evidence type="ECO:0000313" key="3">
    <source>
        <dbReference type="EMBL" id="KAA0999717.1"/>
    </source>
</evidence>
<sequence>MLKELHGKVALVTGGAGSIGAAVVRALAQAGATVVSADRMGPPHGDSAVQVESVELDVTSSDAAARVVSGVVDRHGALDILVNAAGVVSFGAAVTLAESEWDRVIDINLKGVFLCCQAAMAQMIAQRAGRIVNIGSVVGKNAGNARPWLDPGEQQRAGNVAYGVSKAGVHMLTLFLAKELAGYGITVNAVAPGPIATAMTTAFPDALRALIPAGRMGTPEDVARAVLFLSAPSNGFVTGEILDVNGGMFCD</sequence>
<evidence type="ECO:0000256" key="1">
    <source>
        <dbReference type="ARBA" id="ARBA00006484"/>
    </source>
</evidence>
<dbReference type="Gene3D" id="3.40.50.720">
    <property type="entry name" value="NAD(P)-binding Rossmann-like Domain"/>
    <property type="match status" value="1"/>
</dbReference>
<reference evidence="3 4" key="1">
    <citation type="submission" date="2019-08" db="EMBL/GenBank/DDBJ databases">
        <title>Paraburkholderia sp. DCY113.</title>
        <authorList>
            <person name="Kang J."/>
        </authorList>
    </citation>
    <scope>NUCLEOTIDE SEQUENCE [LARGE SCALE GENOMIC DNA]</scope>
    <source>
        <strain evidence="3 4">DCY113</strain>
    </source>
</reference>
<dbReference type="InterPro" id="IPR002347">
    <property type="entry name" value="SDR_fam"/>
</dbReference>
<protein>
    <submittedName>
        <fullName evidence="3">SDR family oxidoreductase</fullName>
    </submittedName>
</protein>
<keyword evidence="4" id="KW-1185">Reference proteome</keyword>
<evidence type="ECO:0000256" key="2">
    <source>
        <dbReference type="ARBA" id="ARBA00023002"/>
    </source>
</evidence>
<comment type="similarity">
    <text evidence="1">Belongs to the short-chain dehydrogenases/reductases (SDR) family.</text>
</comment>
<dbReference type="InterPro" id="IPR020904">
    <property type="entry name" value="Sc_DH/Rdtase_CS"/>
</dbReference>
<dbReference type="PRINTS" id="PR00081">
    <property type="entry name" value="GDHRDH"/>
</dbReference>
<dbReference type="FunFam" id="3.40.50.720:FF:000084">
    <property type="entry name" value="Short-chain dehydrogenase reductase"/>
    <property type="match status" value="1"/>
</dbReference>
<dbReference type="PANTHER" id="PTHR42760">
    <property type="entry name" value="SHORT-CHAIN DEHYDROGENASES/REDUCTASES FAMILY MEMBER"/>
    <property type="match status" value="1"/>
</dbReference>
<dbReference type="EMBL" id="VTUZ01000047">
    <property type="protein sequence ID" value="KAA0999717.1"/>
    <property type="molecule type" value="Genomic_DNA"/>
</dbReference>
<evidence type="ECO:0000313" key="4">
    <source>
        <dbReference type="Proteomes" id="UP000325273"/>
    </source>
</evidence>
<dbReference type="InterPro" id="IPR036291">
    <property type="entry name" value="NAD(P)-bd_dom_sf"/>
</dbReference>
<dbReference type="PANTHER" id="PTHR42760:SF133">
    <property type="entry name" value="3-OXOACYL-[ACYL-CARRIER-PROTEIN] REDUCTASE"/>
    <property type="match status" value="1"/>
</dbReference>
<dbReference type="PROSITE" id="PS00061">
    <property type="entry name" value="ADH_SHORT"/>
    <property type="match status" value="1"/>
</dbReference>
<proteinExistence type="inferred from homology"/>
<dbReference type="AlphaFoldDB" id="A0A5B0G8I3"/>
<accession>A0A5B0G8I3</accession>